<dbReference type="KEGG" id="caa:Caka_2464"/>
<dbReference type="Proteomes" id="UP000000925">
    <property type="component" value="Chromosome"/>
</dbReference>
<dbReference type="AlphaFoldDB" id="D5ENK4"/>
<dbReference type="STRING" id="583355.Caka_2464"/>
<dbReference type="PROSITE" id="PS51352">
    <property type="entry name" value="THIOREDOXIN_2"/>
    <property type="match status" value="1"/>
</dbReference>
<evidence type="ECO:0000259" key="2">
    <source>
        <dbReference type="PROSITE" id="PS51352"/>
    </source>
</evidence>
<evidence type="ECO:0000256" key="1">
    <source>
        <dbReference type="SAM" id="SignalP"/>
    </source>
</evidence>
<sequence>MIFKPCTVKSAWIKVGIAAALLFCALCSHAASGGARLLPRPDSVGQLYAVKGLSLQRSSFDAKTEVVVLFYAASWCIACKQISEPLKDLYPELKANYPRLELLTFSRDDSVSARASHLRKSAYPWPAVGPSAAKQRDWQIDLEGGIPQFQAFVLEGEQMRAITPPGTIGSVLGEVDAFFAPDK</sequence>
<accession>D5ENK4</accession>
<dbReference type="InterPro" id="IPR036249">
    <property type="entry name" value="Thioredoxin-like_sf"/>
</dbReference>
<evidence type="ECO:0000313" key="3">
    <source>
        <dbReference type="EMBL" id="ADE55480.1"/>
    </source>
</evidence>
<feature type="domain" description="Thioredoxin" evidence="2">
    <location>
        <begin position="36"/>
        <end position="180"/>
    </location>
</feature>
<dbReference type="Pfam" id="PF13905">
    <property type="entry name" value="Thioredoxin_8"/>
    <property type="match status" value="1"/>
</dbReference>
<dbReference type="HOGENOM" id="CLU_1472834_0_0_0"/>
<dbReference type="SUPFAM" id="SSF52833">
    <property type="entry name" value="Thioredoxin-like"/>
    <property type="match status" value="1"/>
</dbReference>
<feature type="chain" id="PRO_5003071311" description="Thioredoxin domain-containing protein" evidence="1">
    <location>
        <begin position="31"/>
        <end position="183"/>
    </location>
</feature>
<feature type="signal peptide" evidence="1">
    <location>
        <begin position="1"/>
        <end position="30"/>
    </location>
</feature>
<keyword evidence="4" id="KW-1185">Reference proteome</keyword>
<organism evidence="3 4">
    <name type="scientific">Coraliomargarita akajimensis (strain DSM 45221 / IAM 15411 / JCM 23193 / KCTC 12865 / 04OKA010-24)</name>
    <dbReference type="NCBI Taxonomy" id="583355"/>
    <lineage>
        <taxon>Bacteria</taxon>
        <taxon>Pseudomonadati</taxon>
        <taxon>Verrucomicrobiota</taxon>
        <taxon>Opitutia</taxon>
        <taxon>Puniceicoccales</taxon>
        <taxon>Coraliomargaritaceae</taxon>
        <taxon>Coraliomargarita</taxon>
    </lineage>
</organism>
<evidence type="ECO:0000313" key="4">
    <source>
        <dbReference type="Proteomes" id="UP000000925"/>
    </source>
</evidence>
<dbReference type="Gene3D" id="3.40.30.10">
    <property type="entry name" value="Glutaredoxin"/>
    <property type="match status" value="1"/>
</dbReference>
<dbReference type="eggNOG" id="COG0526">
    <property type="taxonomic scope" value="Bacteria"/>
</dbReference>
<dbReference type="InterPro" id="IPR012336">
    <property type="entry name" value="Thioredoxin-like_fold"/>
</dbReference>
<name>D5ENK4_CORAD</name>
<proteinExistence type="predicted"/>
<dbReference type="InterPro" id="IPR013766">
    <property type="entry name" value="Thioredoxin_domain"/>
</dbReference>
<dbReference type="EMBL" id="CP001998">
    <property type="protein sequence ID" value="ADE55480.1"/>
    <property type="molecule type" value="Genomic_DNA"/>
</dbReference>
<gene>
    <name evidence="3" type="ordered locus">Caka_2464</name>
</gene>
<reference evidence="3 4" key="1">
    <citation type="journal article" date="2010" name="Stand. Genomic Sci.">
        <title>Complete genome sequence of Coraliomargarita akajimensis type strain (04OKA010-24).</title>
        <authorList>
            <person name="Mavromatis K."/>
            <person name="Abt B."/>
            <person name="Brambilla E."/>
            <person name="Lapidus A."/>
            <person name="Copeland A."/>
            <person name="Deshpande S."/>
            <person name="Nolan M."/>
            <person name="Lucas S."/>
            <person name="Tice H."/>
            <person name="Cheng J.F."/>
            <person name="Han C."/>
            <person name="Detter J.C."/>
            <person name="Woyke T."/>
            <person name="Goodwin L."/>
            <person name="Pitluck S."/>
            <person name="Held B."/>
            <person name="Brettin T."/>
            <person name="Tapia R."/>
            <person name="Ivanova N."/>
            <person name="Mikhailova N."/>
            <person name="Pati A."/>
            <person name="Liolios K."/>
            <person name="Chen A."/>
            <person name="Palaniappan K."/>
            <person name="Land M."/>
            <person name="Hauser L."/>
            <person name="Chang Y.J."/>
            <person name="Jeffries C.D."/>
            <person name="Rohde M."/>
            <person name="Goker M."/>
            <person name="Bristow J."/>
            <person name="Eisen J.A."/>
            <person name="Markowitz V."/>
            <person name="Hugenholtz P."/>
            <person name="Klenk H.P."/>
            <person name="Kyrpides N.C."/>
        </authorList>
    </citation>
    <scope>NUCLEOTIDE SEQUENCE [LARGE SCALE GENOMIC DNA]</scope>
    <source>
        <strain evidence="4">DSM 45221 / IAM 15411 / JCM 23193 / KCTC 12865</strain>
    </source>
</reference>
<keyword evidence="1" id="KW-0732">Signal</keyword>
<protein>
    <recommendedName>
        <fullName evidence="2">Thioredoxin domain-containing protein</fullName>
    </recommendedName>
</protein>